<dbReference type="Proteomes" id="UP000467249">
    <property type="component" value="Chromosome"/>
</dbReference>
<reference evidence="1 2" key="1">
    <citation type="journal article" date="2019" name="Emerg. Microbes Infect.">
        <title>Comprehensive subspecies identification of 175 nontuberculous mycobacteria species based on 7547 genomic profiles.</title>
        <authorList>
            <person name="Matsumoto Y."/>
            <person name="Kinjo T."/>
            <person name="Motooka D."/>
            <person name="Nabeya D."/>
            <person name="Jung N."/>
            <person name="Uechi K."/>
            <person name="Horii T."/>
            <person name="Iida T."/>
            <person name="Fujita J."/>
            <person name="Nakamura S."/>
        </authorList>
    </citation>
    <scope>NUCLEOTIDE SEQUENCE [LARGE SCALE GENOMIC DNA]</scope>
    <source>
        <strain evidence="1 2">JCM 30275</strain>
    </source>
</reference>
<dbReference type="KEGG" id="many:MANY_29630"/>
<dbReference type="PANTHER" id="PTHR33973">
    <property type="entry name" value="OS07G0153300 PROTEIN"/>
    <property type="match status" value="1"/>
</dbReference>
<evidence type="ECO:0000313" key="2">
    <source>
        <dbReference type="Proteomes" id="UP000467249"/>
    </source>
</evidence>
<evidence type="ECO:0008006" key="3">
    <source>
        <dbReference type="Google" id="ProtNLM"/>
    </source>
</evidence>
<dbReference type="RefSeq" id="WP_163804919.1">
    <property type="nucleotide sequence ID" value="NZ_AP022620.1"/>
</dbReference>
<accession>A0A6N4W6N4</accession>
<dbReference type="PANTHER" id="PTHR33973:SF4">
    <property type="entry name" value="OS07G0153300 PROTEIN"/>
    <property type="match status" value="1"/>
</dbReference>
<sequence>MSTQADPQPLTPALYRTRITQLRRSPVHHYGERSSYSWYVDVDQLPSLPWWLRPFARFEAVDHFTGSDNDTLRQRVDGYLAEHGIYLPGGRITALLMPRVLGRTFNPLSLFWCHDATGELRCVIAEVHNTYGERHAYLLPPDQDTPAMVAKTFYTSPFNGVDGYYLVRAPRPAEQLDLTVSLHRENEPALVATVRGTRRRASAGQVLRLQFSAPLAPQMAALSARVQNLILRLRGVPVVPRPATHEHLPQAVSMHSATAGWSATQRSWMPS</sequence>
<dbReference type="Pfam" id="PF07103">
    <property type="entry name" value="DUF1365"/>
    <property type="match status" value="1"/>
</dbReference>
<proteinExistence type="predicted"/>
<dbReference type="AlphaFoldDB" id="A0A6N4W6N4"/>
<protein>
    <recommendedName>
        <fullName evidence="3">DUF1365 domain-containing protein</fullName>
    </recommendedName>
</protein>
<name>A0A6N4W6N4_9MYCO</name>
<dbReference type="EMBL" id="AP022620">
    <property type="protein sequence ID" value="BBZ77626.1"/>
    <property type="molecule type" value="Genomic_DNA"/>
</dbReference>
<organism evidence="1 2">
    <name type="scientific">Mycolicibacterium anyangense</name>
    <dbReference type="NCBI Taxonomy" id="1431246"/>
    <lineage>
        <taxon>Bacteria</taxon>
        <taxon>Bacillati</taxon>
        <taxon>Actinomycetota</taxon>
        <taxon>Actinomycetes</taxon>
        <taxon>Mycobacteriales</taxon>
        <taxon>Mycobacteriaceae</taxon>
        <taxon>Mycolicibacterium</taxon>
    </lineage>
</organism>
<dbReference type="InterPro" id="IPR010775">
    <property type="entry name" value="DUF1365"/>
</dbReference>
<evidence type="ECO:0000313" key="1">
    <source>
        <dbReference type="EMBL" id="BBZ77626.1"/>
    </source>
</evidence>
<gene>
    <name evidence="1" type="ORF">MANY_29630</name>
</gene>
<keyword evidence="2" id="KW-1185">Reference proteome</keyword>